<feature type="domain" description="Mechanosensitive ion channel MscS C-terminal" evidence="9">
    <location>
        <begin position="179"/>
        <end position="260"/>
    </location>
</feature>
<dbReference type="Pfam" id="PF21082">
    <property type="entry name" value="MS_channel_3rd"/>
    <property type="match status" value="1"/>
</dbReference>
<dbReference type="PANTHER" id="PTHR30221">
    <property type="entry name" value="SMALL-CONDUCTANCE MECHANOSENSITIVE CHANNEL"/>
    <property type="match status" value="1"/>
</dbReference>
<dbReference type="InterPro" id="IPR049278">
    <property type="entry name" value="MS_channel_C"/>
</dbReference>
<keyword evidence="6 7" id="KW-0472">Membrane</keyword>
<evidence type="ECO:0000313" key="10">
    <source>
        <dbReference type="EMBL" id="AGB49965.1"/>
    </source>
</evidence>
<dbReference type="KEGG" id="mhz:Metho_1780"/>
<dbReference type="Gene3D" id="3.30.70.100">
    <property type="match status" value="1"/>
</dbReference>
<evidence type="ECO:0000256" key="7">
    <source>
        <dbReference type="SAM" id="Phobius"/>
    </source>
</evidence>
<keyword evidence="4 7" id="KW-0812">Transmembrane</keyword>
<dbReference type="EMBL" id="CP003362">
    <property type="protein sequence ID" value="AGB49965.1"/>
    <property type="molecule type" value="Genomic_DNA"/>
</dbReference>
<evidence type="ECO:0000256" key="5">
    <source>
        <dbReference type="ARBA" id="ARBA00022989"/>
    </source>
</evidence>
<dbReference type="AlphaFoldDB" id="L0KZ48"/>
<dbReference type="SUPFAM" id="SSF50182">
    <property type="entry name" value="Sm-like ribonucleoproteins"/>
    <property type="match status" value="1"/>
</dbReference>
<feature type="domain" description="Mechanosensitive ion channel MscS" evidence="8">
    <location>
        <begin position="106"/>
        <end position="170"/>
    </location>
</feature>
<accession>L0KZ48</accession>
<reference evidence="11" key="1">
    <citation type="submission" date="2012-02" db="EMBL/GenBank/DDBJ databases">
        <title>Complete sequence of chromosome of Methanomethylovorans hollandica DSM 15978.</title>
        <authorList>
            <person name="Lucas S."/>
            <person name="Copeland A."/>
            <person name="Lapidus A."/>
            <person name="Glavina del Rio T."/>
            <person name="Dalin E."/>
            <person name="Tice H."/>
            <person name="Bruce D."/>
            <person name="Goodwin L."/>
            <person name="Pitluck S."/>
            <person name="Peters L."/>
            <person name="Mikhailova N."/>
            <person name="Held B."/>
            <person name="Kyrpides N."/>
            <person name="Mavromatis K."/>
            <person name="Ivanova N."/>
            <person name="Brettin T."/>
            <person name="Detter J.C."/>
            <person name="Han C."/>
            <person name="Larimer F."/>
            <person name="Land M."/>
            <person name="Hauser L."/>
            <person name="Markowitz V."/>
            <person name="Cheng J.-F."/>
            <person name="Hugenholtz P."/>
            <person name="Woyke T."/>
            <person name="Wu D."/>
            <person name="Spring S."/>
            <person name="Schroeder M."/>
            <person name="Brambilla E."/>
            <person name="Klenk H.-P."/>
            <person name="Eisen J.A."/>
        </authorList>
    </citation>
    <scope>NUCLEOTIDE SEQUENCE [LARGE SCALE GENOMIC DNA]</scope>
    <source>
        <strain evidence="11">DSM 15978 / NBRC 107637 / DMS1</strain>
    </source>
</reference>
<feature type="transmembrane region" description="Helical" evidence="7">
    <location>
        <begin position="88"/>
        <end position="116"/>
    </location>
</feature>
<dbReference type="SUPFAM" id="SSF82689">
    <property type="entry name" value="Mechanosensitive channel protein MscS (YggB), C-terminal domain"/>
    <property type="match status" value="1"/>
</dbReference>
<dbReference type="GO" id="GO:0005886">
    <property type="term" value="C:plasma membrane"/>
    <property type="evidence" value="ECO:0007669"/>
    <property type="project" value="UniProtKB-SubCell"/>
</dbReference>
<comment type="similarity">
    <text evidence="2">Belongs to the MscS (TC 1.A.23) family.</text>
</comment>
<evidence type="ECO:0000259" key="9">
    <source>
        <dbReference type="Pfam" id="PF21082"/>
    </source>
</evidence>
<proteinExistence type="inferred from homology"/>
<dbReference type="OrthoDB" id="31543at2157"/>
<feature type="transmembrane region" description="Helical" evidence="7">
    <location>
        <begin position="63"/>
        <end position="82"/>
    </location>
</feature>
<evidence type="ECO:0000256" key="3">
    <source>
        <dbReference type="ARBA" id="ARBA00022475"/>
    </source>
</evidence>
<evidence type="ECO:0000256" key="1">
    <source>
        <dbReference type="ARBA" id="ARBA00004651"/>
    </source>
</evidence>
<dbReference type="InterPro" id="IPR045275">
    <property type="entry name" value="MscS_archaea/bacteria_type"/>
</dbReference>
<keyword evidence="11" id="KW-1185">Reference proteome</keyword>
<name>L0KZ48_METHD</name>
<dbReference type="InterPro" id="IPR011066">
    <property type="entry name" value="MscS_channel_C_sf"/>
</dbReference>
<evidence type="ECO:0000256" key="6">
    <source>
        <dbReference type="ARBA" id="ARBA00023136"/>
    </source>
</evidence>
<keyword evidence="5 7" id="KW-1133">Transmembrane helix</keyword>
<evidence type="ECO:0000256" key="4">
    <source>
        <dbReference type="ARBA" id="ARBA00022692"/>
    </source>
</evidence>
<dbReference type="GO" id="GO:0008381">
    <property type="term" value="F:mechanosensitive monoatomic ion channel activity"/>
    <property type="evidence" value="ECO:0007669"/>
    <property type="project" value="InterPro"/>
</dbReference>
<dbReference type="STRING" id="867904.Metho_1780"/>
<dbReference type="GeneID" id="14406293"/>
<dbReference type="Gene3D" id="1.10.287.1260">
    <property type="match status" value="1"/>
</dbReference>
<dbReference type="Gene3D" id="2.30.30.60">
    <property type="match status" value="1"/>
</dbReference>
<dbReference type="InterPro" id="IPR010920">
    <property type="entry name" value="LSM_dom_sf"/>
</dbReference>
<dbReference type="InterPro" id="IPR023408">
    <property type="entry name" value="MscS_beta-dom_sf"/>
</dbReference>
<dbReference type="InterPro" id="IPR006685">
    <property type="entry name" value="MscS_channel_2nd"/>
</dbReference>
<dbReference type="RefSeq" id="WP_015325130.1">
    <property type="nucleotide sequence ID" value="NC_019977.1"/>
</dbReference>
<evidence type="ECO:0000259" key="8">
    <source>
        <dbReference type="Pfam" id="PF00924"/>
    </source>
</evidence>
<dbReference type="SUPFAM" id="SSF82861">
    <property type="entry name" value="Mechanosensitive channel protein MscS (YggB), transmembrane region"/>
    <property type="match status" value="1"/>
</dbReference>
<dbReference type="InterPro" id="IPR011014">
    <property type="entry name" value="MscS_channel_TM-2"/>
</dbReference>
<dbReference type="Pfam" id="PF00924">
    <property type="entry name" value="MS_channel_2nd"/>
    <property type="match status" value="1"/>
</dbReference>
<evidence type="ECO:0000256" key="2">
    <source>
        <dbReference type="ARBA" id="ARBA00008017"/>
    </source>
</evidence>
<gene>
    <name evidence="10" type="ordered locus">Metho_1780</name>
</gene>
<comment type="subcellular location">
    <subcellularLocation>
        <location evidence="1">Cell membrane</location>
        <topology evidence="1">Multi-pass membrane protein</topology>
    </subcellularLocation>
</comment>
<protein>
    <submittedName>
        <fullName evidence="10">Small-conductance mechanosensitive channel</fullName>
    </submittedName>
</protein>
<dbReference type="Proteomes" id="UP000010866">
    <property type="component" value="Chromosome"/>
</dbReference>
<organism evidence="10 11">
    <name type="scientific">Methanomethylovorans hollandica (strain DSM 15978 / NBRC 107637 / DMS1)</name>
    <dbReference type="NCBI Taxonomy" id="867904"/>
    <lineage>
        <taxon>Archaea</taxon>
        <taxon>Methanobacteriati</taxon>
        <taxon>Methanobacteriota</taxon>
        <taxon>Stenosarchaea group</taxon>
        <taxon>Methanomicrobia</taxon>
        <taxon>Methanosarcinales</taxon>
        <taxon>Methanosarcinaceae</taxon>
        <taxon>Methanomethylovorans</taxon>
    </lineage>
</organism>
<keyword evidence="3" id="KW-1003">Cell membrane</keyword>
<dbReference type="HOGENOM" id="CLU_037945_1_0_2"/>
<dbReference type="PANTHER" id="PTHR30221:SF20">
    <property type="entry name" value="SMALL-CONDUCTANCE MECHANOSENSITIVE CHANNEL"/>
    <property type="match status" value="1"/>
</dbReference>
<sequence length="291" mass="32899">MNITLHDAVSVSLSDYSILFLRITFVAAIVVISMITGKILYIYLMRRLQDKMDRKQLSMLLKLMRYSFIFLVTVFFILPFMGVELSSLLVAGGVLGIILGIAGQSIVANLISGIFLTLERPIKIGDQVNIDNNAGVVEDITFVSTIIRTFDGLYVRVPNDKVFLNNITNFAANVARRFEYSIRITYESDADEAIGIIKGIIDDDPIAFKNPTPTVFVDKLEDNGVNIFVRIWAPSTEWYSVKTRLLWIIKKSLEENGIRIALPQRTLWFANRIPANEIESSENDCSIFSHY</sequence>
<evidence type="ECO:0000313" key="11">
    <source>
        <dbReference type="Proteomes" id="UP000010866"/>
    </source>
</evidence>
<feature type="transmembrane region" description="Helical" evidence="7">
    <location>
        <begin position="20"/>
        <end position="43"/>
    </location>
</feature>